<dbReference type="InterPro" id="IPR050186">
    <property type="entry name" value="TPT_transporter"/>
</dbReference>
<dbReference type="CDD" id="cd16649">
    <property type="entry name" value="mRING-HC-C3HC5_CGRF1-like"/>
    <property type="match status" value="1"/>
</dbReference>
<dbReference type="GO" id="GO:0015605">
    <property type="term" value="F:organophosphate ester transmembrane transporter activity"/>
    <property type="evidence" value="ECO:0007669"/>
    <property type="project" value="UniProtKB-ARBA"/>
</dbReference>
<protein>
    <recommendedName>
        <fullName evidence="12">RING-type domain-containing protein</fullName>
    </recommendedName>
</protein>
<evidence type="ECO:0000256" key="1">
    <source>
        <dbReference type="ARBA" id="ARBA00004508"/>
    </source>
</evidence>
<evidence type="ECO:0000256" key="3">
    <source>
        <dbReference type="ARBA" id="ARBA00022528"/>
    </source>
</evidence>
<dbReference type="OrthoDB" id="6418713at2759"/>
<evidence type="ECO:0000313" key="14">
    <source>
        <dbReference type="Proteomes" id="UP001152561"/>
    </source>
</evidence>
<evidence type="ECO:0000259" key="12">
    <source>
        <dbReference type="PROSITE" id="PS50089"/>
    </source>
</evidence>
<dbReference type="Gene3D" id="3.30.40.10">
    <property type="entry name" value="Zinc/RING finger domain, C3HC4 (zinc finger)"/>
    <property type="match status" value="1"/>
</dbReference>
<evidence type="ECO:0000313" key="13">
    <source>
        <dbReference type="EMBL" id="KAJ8536465.1"/>
    </source>
</evidence>
<evidence type="ECO:0000256" key="10">
    <source>
        <dbReference type="SAM" id="MobiDB-lite"/>
    </source>
</evidence>
<dbReference type="InterPro" id="IPR001841">
    <property type="entry name" value="Znf_RING"/>
</dbReference>
<proteinExistence type="predicted"/>
<dbReference type="GO" id="GO:0008270">
    <property type="term" value="F:zinc ion binding"/>
    <property type="evidence" value="ECO:0007669"/>
    <property type="project" value="UniProtKB-KW"/>
</dbReference>
<keyword evidence="9" id="KW-0862">Zinc</keyword>
<dbReference type="PANTHER" id="PTHR11132">
    <property type="entry name" value="SOLUTE CARRIER FAMILY 35"/>
    <property type="match status" value="1"/>
</dbReference>
<dbReference type="Pfam" id="PF03151">
    <property type="entry name" value="TPT"/>
    <property type="match status" value="1"/>
</dbReference>
<organism evidence="13 14">
    <name type="scientific">Anisodus acutangulus</name>
    <dbReference type="NCBI Taxonomy" id="402998"/>
    <lineage>
        <taxon>Eukaryota</taxon>
        <taxon>Viridiplantae</taxon>
        <taxon>Streptophyta</taxon>
        <taxon>Embryophyta</taxon>
        <taxon>Tracheophyta</taxon>
        <taxon>Spermatophyta</taxon>
        <taxon>Magnoliopsida</taxon>
        <taxon>eudicotyledons</taxon>
        <taxon>Gunneridae</taxon>
        <taxon>Pentapetalae</taxon>
        <taxon>asterids</taxon>
        <taxon>lamiids</taxon>
        <taxon>Solanales</taxon>
        <taxon>Solanaceae</taxon>
        <taxon>Solanoideae</taxon>
        <taxon>Hyoscyameae</taxon>
        <taxon>Anisodus</taxon>
    </lineage>
</organism>
<name>A0A9Q1LJD0_9SOLA</name>
<feature type="domain" description="RING-type" evidence="12">
    <location>
        <begin position="95"/>
        <end position="130"/>
    </location>
</feature>
<dbReference type="GO" id="GO:0015120">
    <property type="term" value="F:phosphoglycerate transmembrane transporter activity"/>
    <property type="evidence" value="ECO:0007669"/>
    <property type="project" value="UniProtKB-ARBA"/>
</dbReference>
<evidence type="ECO:0000256" key="4">
    <source>
        <dbReference type="ARBA" id="ARBA00022640"/>
    </source>
</evidence>
<dbReference type="AlphaFoldDB" id="A0A9Q1LJD0"/>
<keyword evidence="14" id="KW-1185">Reference proteome</keyword>
<keyword evidence="6" id="KW-0809">Transit peptide</keyword>
<dbReference type="InterPro" id="IPR037185">
    <property type="entry name" value="EmrE-like"/>
</dbReference>
<keyword evidence="9" id="KW-0863">Zinc-finger</keyword>
<feature type="transmembrane region" description="Helical" evidence="11">
    <location>
        <begin position="291"/>
        <end position="311"/>
    </location>
</feature>
<dbReference type="NCBIfam" id="TIGR00817">
    <property type="entry name" value="tpt"/>
    <property type="match status" value="1"/>
</dbReference>
<keyword evidence="3" id="KW-0150">Chloroplast</keyword>
<keyword evidence="9" id="KW-0479">Metal-binding</keyword>
<evidence type="ECO:0000256" key="2">
    <source>
        <dbReference type="ARBA" id="ARBA00022448"/>
    </source>
</evidence>
<accession>A0A9Q1LJD0</accession>
<feature type="transmembrane region" description="Helical" evidence="11">
    <location>
        <begin position="501"/>
        <end position="520"/>
    </location>
</feature>
<dbReference type="PROSITE" id="PS50089">
    <property type="entry name" value="ZF_RING_2"/>
    <property type="match status" value="1"/>
</dbReference>
<dbReference type="SUPFAM" id="SSF103481">
    <property type="entry name" value="Multidrug resistance efflux transporter EmrE"/>
    <property type="match status" value="2"/>
</dbReference>
<dbReference type="EMBL" id="JAJAGQ010000018">
    <property type="protein sequence ID" value="KAJ8536465.1"/>
    <property type="molecule type" value="Genomic_DNA"/>
</dbReference>
<dbReference type="GO" id="GO:0031969">
    <property type="term" value="C:chloroplast membrane"/>
    <property type="evidence" value="ECO:0007669"/>
    <property type="project" value="UniProtKB-SubCell"/>
</dbReference>
<comment type="caution">
    <text evidence="13">The sequence shown here is derived from an EMBL/GenBank/DDBJ whole genome shotgun (WGS) entry which is preliminary data.</text>
</comment>
<evidence type="ECO:0000256" key="9">
    <source>
        <dbReference type="PROSITE-ProRule" id="PRU00175"/>
    </source>
</evidence>
<keyword evidence="5 11" id="KW-0812">Transmembrane</keyword>
<evidence type="ECO:0000256" key="6">
    <source>
        <dbReference type="ARBA" id="ARBA00022946"/>
    </source>
</evidence>
<reference evidence="14" key="1">
    <citation type="journal article" date="2023" name="Proc. Natl. Acad. Sci. U.S.A.">
        <title>Genomic and structural basis for evolution of tropane alkaloid biosynthesis.</title>
        <authorList>
            <person name="Wanga Y.-J."/>
            <person name="Taina T."/>
            <person name="Yua J.-Y."/>
            <person name="Lia J."/>
            <person name="Xua B."/>
            <person name="Chenc J."/>
            <person name="D'Auriad J.C."/>
            <person name="Huanga J.-P."/>
            <person name="Huanga S.-X."/>
        </authorList>
    </citation>
    <scope>NUCLEOTIDE SEQUENCE [LARGE SCALE GENOMIC DNA]</scope>
    <source>
        <strain evidence="14">cv. KIB-2019</strain>
    </source>
</reference>
<gene>
    <name evidence="13" type="ORF">K7X08_034866</name>
</gene>
<feature type="transmembrane region" description="Helical" evidence="11">
    <location>
        <begin position="256"/>
        <end position="279"/>
    </location>
</feature>
<keyword evidence="8 11" id="KW-0472">Membrane</keyword>
<keyword evidence="7 11" id="KW-1133">Transmembrane helix</keyword>
<evidence type="ECO:0000256" key="8">
    <source>
        <dbReference type="ARBA" id="ARBA00023136"/>
    </source>
</evidence>
<keyword evidence="4" id="KW-0934">Plastid</keyword>
<keyword evidence="2" id="KW-0813">Transport</keyword>
<feature type="region of interest" description="Disordered" evidence="10">
    <location>
        <begin position="179"/>
        <end position="214"/>
    </location>
</feature>
<dbReference type="InterPro" id="IPR004853">
    <property type="entry name" value="Sugar_P_trans_dom"/>
</dbReference>
<feature type="transmembrane region" description="Helical" evidence="11">
    <location>
        <begin position="407"/>
        <end position="427"/>
    </location>
</feature>
<feature type="transmembrane region" description="Helical" evidence="11">
    <location>
        <begin position="370"/>
        <end position="386"/>
    </location>
</feature>
<sequence length="532" mass="58764">MRDLEIDNLNRKNRELGERIKQITVKAQSWHYRAKYNESVVNALKSNNQQAMAHGSMQIKEGCGDSEVNDAASSTNHHLARGSQDPVPQIQQLKCRACKSKEASVLLYPCMHLCLCKECERLIDSCPVCQSTAISFSPSISLPKKPSMCRFNPLSSQSYHFGSLNGSAARKINPIRCSSSSSSSSKLNRNGWISVPSPVPERESDGVEVRATSVPESVGETPKSKLKETLVLGSLFGLWYLFNIYFNIYNKQVLKAFHYPVTVTLAQFAVGSVLVILMWTLNLYKRPKISGAQLVAILPLAMVHTLGNLFTNMSLGKVAVSFTHTIKAMEPFFSVVLSAMFLGEFPTIWVLSSLVPIVGGVGLASMTEASFNWAGFWSAMASNLTNQSRNVLSKKFMVRKEESLDNITLFSIITIMSFFLLAPYAFFTEGVKFTPAYLEAAGINVNQLYTRSFIAALCFHAYQQVSYMILQRVSPVTHSVGNCVKRVVVIVTSVLFFRTPVSPINGLGTGIALGGVFLYSRVKRIKPKAKAE</sequence>
<evidence type="ECO:0000256" key="11">
    <source>
        <dbReference type="SAM" id="Phobius"/>
    </source>
</evidence>
<feature type="transmembrane region" description="Helical" evidence="11">
    <location>
        <begin position="332"/>
        <end position="358"/>
    </location>
</feature>
<feature type="transmembrane region" description="Helical" evidence="11">
    <location>
        <begin position="230"/>
        <end position="249"/>
    </location>
</feature>
<dbReference type="InterPro" id="IPR013083">
    <property type="entry name" value="Znf_RING/FYVE/PHD"/>
</dbReference>
<comment type="subcellular location">
    <subcellularLocation>
        <location evidence="1">Plastid</location>
        <location evidence="1">Chloroplast membrane</location>
        <topology evidence="1">Multi-pass membrane protein</topology>
    </subcellularLocation>
</comment>
<dbReference type="InterPro" id="IPR004696">
    <property type="entry name" value="Tpt_PEP_transl"/>
</dbReference>
<dbReference type="Pfam" id="PF13920">
    <property type="entry name" value="zf-C3HC4_3"/>
    <property type="match status" value="1"/>
</dbReference>
<dbReference type="Proteomes" id="UP001152561">
    <property type="component" value="Unassembled WGS sequence"/>
</dbReference>
<evidence type="ECO:0000256" key="7">
    <source>
        <dbReference type="ARBA" id="ARBA00022989"/>
    </source>
</evidence>
<evidence type="ECO:0000256" key="5">
    <source>
        <dbReference type="ARBA" id="ARBA00022692"/>
    </source>
</evidence>